<proteinExistence type="inferred from homology"/>
<evidence type="ECO:0000256" key="9">
    <source>
        <dbReference type="RuleBase" id="RU004020"/>
    </source>
</evidence>
<dbReference type="Gene3D" id="1.10.10.10">
    <property type="entry name" value="Winged helix-like DNA-binding domain superfamily/Winged helix DNA-binding domain"/>
    <property type="match status" value="1"/>
</dbReference>
<evidence type="ECO:0000256" key="10">
    <source>
        <dbReference type="SAM" id="MobiDB-lite"/>
    </source>
</evidence>
<feature type="region of interest" description="Disordered" evidence="10">
    <location>
        <begin position="221"/>
        <end position="242"/>
    </location>
</feature>
<evidence type="ECO:0000256" key="2">
    <source>
        <dbReference type="ARBA" id="ARBA00011233"/>
    </source>
</evidence>
<dbReference type="PROSITE" id="PS00434">
    <property type="entry name" value="HSF_DOMAIN"/>
    <property type="match status" value="1"/>
</dbReference>
<protein>
    <submittedName>
        <fullName evidence="12">Putative heat shock factor protein HSF30-like</fullName>
    </submittedName>
</protein>
<dbReference type="SUPFAM" id="SSF46785">
    <property type="entry name" value="Winged helix' DNA-binding domain"/>
    <property type="match status" value="1"/>
</dbReference>
<dbReference type="InterPro" id="IPR036388">
    <property type="entry name" value="WH-like_DNA-bd_sf"/>
</dbReference>
<dbReference type="SMART" id="SM00415">
    <property type="entry name" value="HSF"/>
    <property type="match status" value="1"/>
</dbReference>
<evidence type="ECO:0000256" key="3">
    <source>
        <dbReference type="ARBA" id="ARBA00022553"/>
    </source>
</evidence>
<evidence type="ECO:0000259" key="11">
    <source>
        <dbReference type="PROSITE" id="PS00434"/>
    </source>
</evidence>
<dbReference type="InterPro" id="IPR036390">
    <property type="entry name" value="WH_DNA-bd_sf"/>
</dbReference>
<comment type="similarity">
    <text evidence="9">Belongs to the HSF family.</text>
</comment>
<dbReference type="GO" id="GO:0005634">
    <property type="term" value="C:nucleus"/>
    <property type="evidence" value="ECO:0007669"/>
    <property type="project" value="UniProtKB-SubCell"/>
</dbReference>
<dbReference type="Pfam" id="PF00447">
    <property type="entry name" value="HSF_DNA-bind"/>
    <property type="match status" value="1"/>
</dbReference>
<dbReference type="FunFam" id="1.10.10.10:FF:000037">
    <property type="entry name" value="Heat stress transcription factor B-4"/>
    <property type="match status" value="1"/>
</dbReference>
<dbReference type="PRINTS" id="PR00056">
    <property type="entry name" value="HSFDOMAIN"/>
</dbReference>
<keyword evidence="6" id="KW-0238">DNA-binding</keyword>
<dbReference type="GO" id="GO:0034605">
    <property type="term" value="P:cellular response to heat"/>
    <property type="evidence" value="ECO:0007669"/>
    <property type="project" value="TreeGrafter"/>
</dbReference>
<evidence type="ECO:0000256" key="1">
    <source>
        <dbReference type="ARBA" id="ARBA00004123"/>
    </source>
</evidence>
<evidence type="ECO:0000313" key="12">
    <source>
        <dbReference type="EMBL" id="JAP24629.1"/>
    </source>
</evidence>
<accession>A0A0V0HW98</accession>
<dbReference type="GO" id="GO:0000978">
    <property type="term" value="F:RNA polymerase II cis-regulatory region sequence-specific DNA binding"/>
    <property type="evidence" value="ECO:0007669"/>
    <property type="project" value="TreeGrafter"/>
</dbReference>
<evidence type="ECO:0000256" key="8">
    <source>
        <dbReference type="ARBA" id="ARBA00023242"/>
    </source>
</evidence>
<reference evidence="12" key="1">
    <citation type="submission" date="2015-12" db="EMBL/GenBank/DDBJ databases">
        <title>Gene expression during late stages of embryo sac development: a critical building block for successful pollen-pistil interactions.</title>
        <authorList>
            <person name="Liu Y."/>
            <person name="Joly V."/>
            <person name="Sabar M."/>
            <person name="Matton D.P."/>
        </authorList>
    </citation>
    <scope>NUCLEOTIDE SEQUENCE</scope>
</reference>
<evidence type="ECO:0000256" key="6">
    <source>
        <dbReference type="ARBA" id="ARBA00023125"/>
    </source>
</evidence>
<dbReference type="EMBL" id="GEDG01014181">
    <property type="protein sequence ID" value="JAP24629.1"/>
    <property type="molecule type" value="Transcribed_RNA"/>
</dbReference>
<comment type="subunit">
    <text evidence="2">Homotrimer.</text>
</comment>
<dbReference type="GO" id="GO:0006357">
    <property type="term" value="P:regulation of transcription by RNA polymerase II"/>
    <property type="evidence" value="ECO:0007669"/>
    <property type="project" value="TreeGrafter"/>
</dbReference>
<keyword evidence="7" id="KW-0804">Transcription</keyword>
<dbReference type="PANTHER" id="PTHR10015:SF448">
    <property type="entry name" value="HEAT STRESS TRANSCRIPTION FACTOR A-7A-LIKE"/>
    <property type="match status" value="1"/>
</dbReference>
<keyword evidence="4" id="KW-0805">Transcription regulation</keyword>
<dbReference type="InterPro" id="IPR000232">
    <property type="entry name" value="HSF_DNA-bd"/>
</dbReference>
<dbReference type="AlphaFoldDB" id="A0A0V0HW98"/>
<evidence type="ECO:0000256" key="7">
    <source>
        <dbReference type="ARBA" id="ARBA00023163"/>
    </source>
</evidence>
<dbReference type="GO" id="GO:0003700">
    <property type="term" value="F:DNA-binding transcription factor activity"/>
    <property type="evidence" value="ECO:0007669"/>
    <property type="project" value="InterPro"/>
</dbReference>
<comment type="subcellular location">
    <subcellularLocation>
        <location evidence="1">Nucleus</location>
    </subcellularLocation>
</comment>
<organism evidence="12">
    <name type="scientific">Solanum chacoense</name>
    <name type="common">Chaco potato</name>
    <dbReference type="NCBI Taxonomy" id="4108"/>
    <lineage>
        <taxon>Eukaryota</taxon>
        <taxon>Viridiplantae</taxon>
        <taxon>Streptophyta</taxon>
        <taxon>Embryophyta</taxon>
        <taxon>Tracheophyta</taxon>
        <taxon>Spermatophyta</taxon>
        <taxon>Magnoliopsida</taxon>
        <taxon>eudicotyledons</taxon>
        <taxon>Gunneridae</taxon>
        <taxon>Pentapetalae</taxon>
        <taxon>asterids</taxon>
        <taxon>lamiids</taxon>
        <taxon>Solanales</taxon>
        <taxon>Solanaceae</taxon>
        <taxon>Solanoideae</taxon>
        <taxon>Solaneae</taxon>
        <taxon>Solanum</taxon>
    </lineage>
</organism>
<name>A0A0V0HW98_SOLCH</name>
<sequence>MVDDPNTDSIISWSNNQNSFVVWDPHKFSIHLLPKHFKHNNFSSFIRQLNTYRFRKIDSDRWEFANEGFQKGKKHLLVNIKRRKQYPQQGGGGGGGGAKSWVGGCCKDGTEAAEIEKLKKDHNTLKMEILKLKQQQESTDTYLTTMKERLQNSETKQKYMVIFMAKTFNNPLFVQHLIEKMKQGKTTTVENGTKKRRLYSDENQEEYTTIKSEIHTLFSCDESSNSPVEEHKGKGNNNSSPEMVSENYILWEKLMEDDMICENGAETDKYQSEIVLELEDLISNPSECKCIP</sequence>
<keyword evidence="5 12" id="KW-0346">Stress response</keyword>
<feature type="domain" description="HSF-type DNA-binding" evidence="11">
    <location>
        <begin position="33"/>
        <end position="57"/>
    </location>
</feature>
<evidence type="ECO:0000256" key="4">
    <source>
        <dbReference type="ARBA" id="ARBA00023015"/>
    </source>
</evidence>
<evidence type="ECO:0000256" key="5">
    <source>
        <dbReference type="ARBA" id="ARBA00023016"/>
    </source>
</evidence>
<keyword evidence="8" id="KW-0539">Nucleus</keyword>
<dbReference type="PANTHER" id="PTHR10015">
    <property type="entry name" value="HEAT SHOCK TRANSCRIPTION FACTOR"/>
    <property type="match status" value="1"/>
</dbReference>
<keyword evidence="3" id="KW-0597">Phosphoprotein</keyword>